<evidence type="ECO:0000256" key="6">
    <source>
        <dbReference type="ARBA" id="ARBA00022777"/>
    </source>
</evidence>
<dbReference type="InterPro" id="IPR003594">
    <property type="entry name" value="HATPase_dom"/>
</dbReference>
<evidence type="ECO:0000256" key="7">
    <source>
        <dbReference type="ARBA" id="ARBA00022840"/>
    </source>
</evidence>
<dbReference type="EMBL" id="NMVO01000015">
    <property type="protein sequence ID" value="OYO11603.1"/>
    <property type="molecule type" value="Genomic_DNA"/>
</dbReference>
<dbReference type="AlphaFoldDB" id="A0A255GBH9"/>
<keyword evidence="6 11" id="KW-0418">Kinase</keyword>
<dbReference type="EC" id="2.7.13.3" evidence="2"/>
<keyword evidence="9" id="KW-1133">Transmembrane helix</keyword>
<dbReference type="OrthoDB" id="3217947at2"/>
<feature type="transmembrane region" description="Helical" evidence="9">
    <location>
        <begin position="20"/>
        <end position="43"/>
    </location>
</feature>
<name>A0A255GBH9_9ACTN</name>
<evidence type="ECO:0000259" key="10">
    <source>
        <dbReference type="SMART" id="SM00387"/>
    </source>
</evidence>
<protein>
    <recommendedName>
        <fullName evidence="2">histidine kinase</fullName>
        <ecNumber evidence="2">2.7.13.3</ecNumber>
    </recommendedName>
</protein>
<dbReference type="InterPro" id="IPR036890">
    <property type="entry name" value="HATPase_C_sf"/>
</dbReference>
<reference evidence="11 12" key="1">
    <citation type="submission" date="2017-07" db="EMBL/GenBank/DDBJ databases">
        <title>Draft whole genome sequences of clinical Proprionibacteriaceae strains.</title>
        <authorList>
            <person name="Bernier A.-M."/>
            <person name="Bernard K."/>
            <person name="Domingo M.-C."/>
        </authorList>
    </citation>
    <scope>NUCLEOTIDE SEQUENCE [LARGE SCALE GENOMIC DNA]</scope>
    <source>
        <strain evidence="11 12">NML 030167</strain>
    </source>
</reference>
<evidence type="ECO:0000256" key="3">
    <source>
        <dbReference type="ARBA" id="ARBA00022553"/>
    </source>
</evidence>
<evidence type="ECO:0000256" key="4">
    <source>
        <dbReference type="ARBA" id="ARBA00022679"/>
    </source>
</evidence>
<dbReference type="CDD" id="cd16917">
    <property type="entry name" value="HATPase_UhpB-NarQ-NarX-like"/>
    <property type="match status" value="1"/>
</dbReference>
<comment type="caution">
    <text evidence="11">The sequence shown here is derived from an EMBL/GenBank/DDBJ whole genome shotgun (WGS) entry which is preliminary data.</text>
</comment>
<dbReference type="InterPro" id="IPR011712">
    <property type="entry name" value="Sig_transdc_His_kin_sub3_dim/P"/>
</dbReference>
<feature type="transmembrane region" description="Helical" evidence="9">
    <location>
        <begin position="134"/>
        <end position="156"/>
    </location>
</feature>
<organism evidence="11 12">
    <name type="scientific">Enemella evansiae</name>
    <dbReference type="NCBI Taxonomy" id="2016499"/>
    <lineage>
        <taxon>Bacteria</taxon>
        <taxon>Bacillati</taxon>
        <taxon>Actinomycetota</taxon>
        <taxon>Actinomycetes</taxon>
        <taxon>Propionibacteriales</taxon>
        <taxon>Propionibacteriaceae</taxon>
        <taxon>Enemella</taxon>
    </lineage>
</organism>
<dbReference type="Pfam" id="PF02518">
    <property type="entry name" value="HATPase_c"/>
    <property type="match status" value="1"/>
</dbReference>
<keyword evidence="7" id="KW-0067">ATP-binding</keyword>
<sequence length="379" mass="40752">MAAARPGRSGRRLLIVPRVLLITLFGLVTAPFAVGSLVLSAAVRPFPSARDVVGRWTCAVAAGFAKRDRSIRNLFGEGLPDHPRSGDEQVRYMYLQSGHSVVLAAVLYLTAYGLILAGVLAGGVARGRVDGWELVTNTVLGLLLLFLAVQGIQMLVRVESVRARDHFGLSERERMLQQIRDLNEGRAAVLEAVDTERRRIERDLHDGLQQRLVATGLLIAQASRGADPRALLREAAEEIDTARQELREVSWSIYPAGLHQIGLEETLLGLSQRSPVPVTVRHQVTSPMGRAQEAALYFVTAELVTNANKHAGADEIVIEVFGDGNRIELTVTDDGSGGADPRGTGLMGIRSRVEAGGGTFSMDSPQGGPTTARAVFPCG</sequence>
<evidence type="ECO:0000256" key="2">
    <source>
        <dbReference type="ARBA" id="ARBA00012438"/>
    </source>
</evidence>
<feature type="domain" description="Histidine kinase/HSP90-like ATPase" evidence="10">
    <location>
        <begin position="291"/>
        <end position="379"/>
    </location>
</feature>
<evidence type="ECO:0000256" key="5">
    <source>
        <dbReference type="ARBA" id="ARBA00022741"/>
    </source>
</evidence>
<dbReference type="InterPro" id="IPR050482">
    <property type="entry name" value="Sensor_HK_TwoCompSys"/>
</dbReference>
<keyword evidence="5" id="KW-0547">Nucleotide-binding</keyword>
<dbReference type="GO" id="GO:0016020">
    <property type="term" value="C:membrane"/>
    <property type="evidence" value="ECO:0007669"/>
    <property type="project" value="InterPro"/>
</dbReference>
<comment type="catalytic activity">
    <reaction evidence="1">
        <text>ATP + protein L-histidine = ADP + protein N-phospho-L-histidine.</text>
        <dbReference type="EC" id="2.7.13.3"/>
    </reaction>
</comment>
<gene>
    <name evidence="11" type="ORF">CGZ94_14335</name>
</gene>
<proteinExistence type="predicted"/>
<dbReference type="Proteomes" id="UP000215896">
    <property type="component" value="Unassembled WGS sequence"/>
</dbReference>
<dbReference type="SMART" id="SM00387">
    <property type="entry name" value="HATPase_c"/>
    <property type="match status" value="1"/>
</dbReference>
<keyword evidence="4" id="KW-0808">Transferase</keyword>
<feature type="transmembrane region" description="Helical" evidence="9">
    <location>
        <begin position="101"/>
        <end position="122"/>
    </location>
</feature>
<accession>A0A255GBH9</accession>
<dbReference type="GO" id="GO:0000155">
    <property type="term" value="F:phosphorelay sensor kinase activity"/>
    <property type="evidence" value="ECO:0007669"/>
    <property type="project" value="InterPro"/>
</dbReference>
<keyword evidence="8" id="KW-0902">Two-component regulatory system</keyword>
<dbReference type="Pfam" id="PF07730">
    <property type="entry name" value="HisKA_3"/>
    <property type="match status" value="1"/>
</dbReference>
<dbReference type="GO" id="GO:0046983">
    <property type="term" value="F:protein dimerization activity"/>
    <property type="evidence" value="ECO:0007669"/>
    <property type="project" value="InterPro"/>
</dbReference>
<dbReference type="Gene3D" id="3.30.565.10">
    <property type="entry name" value="Histidine kinase-like ATPase, C-terminal domain"/>
    <property type="match status" value="1"/>
</dbReference>
<dbReference type="GO" id="GO:0005524">
    <property type="term" value="F:ATP binding"/>
    <property type="evidence" value="ECO:0007669"/>
    <property type="project" value="UniProtKB-KW"/>
</dbReference>
<dbReference type="Gene3D" id="1.20.5.1930">
    <property type="match status" value="1"/>
</dbReference>
<dbReference type="SUPFAM" id="SSF55874">
    <property type="entry name" value="ATPase domain of HSP90 chaperone/DNA topoisomerase II/histidine kinase"/>
    <property type="match status" value="1"/>
</dbReference>
<evidence type="ECO:0000313" key="11">
    <source>
        <dbReference type="EMBL" id="OYO11603.1"/>
    </source>
</evidence>
<evidence type="ECO:0000313" key="12">
    <source>
        <dbReference type="Proteomes" id="UP000215896"/>
    </source>
</evidence>
<evidence type="ECO:0000256" key="1">
    <source>
        <dbReference type="ARBA" id="ARBA00000085"/>
    </source>
</evidence>
<evidence type="ECO:0000256" key="8">
    <source>
        <dbReference type="ARBA" id="ARBA00023012"/>
    </source>
</evidence>
<dbReference type="PANTHER" id="PTHR24421:SF10">
    <property type="entry name" value="NITRATE_NITRITE SENSOR PROTEIN NARQ"/>
    <property type="match status" value="1"/>
</dbReference>
<keyword evidence="3" id="KW-0597">Phosphoprotein</keyword>
<evidence type="ECO:0000256" key="9">
    <source>
        <dbReference type="SAM" id="Phobius"/>
    </source>
</evidence>
<keyword evidence="9" id="KW-0472">Membrane</keyword>
<keyword evidence="12" id="KW-1185">Reference proteome</keyword>
<dbReference type="PANTHER" id="PTHR24421">
    <property type="entry name" value="NITRATE/NITRITE SENSOR PROTEIN NARX-RELATED"/>
    <property type="match status" value="1"/>
</dbReference>
<keyword evidence="9" id="KW-0812">Transmembrane</keyword>